<dbReference type="GO" id="GO:0016114">
    <property type="term" value="P:terpenoid biosynthetic process"/>
    <property type="evidence" value="ECO:0007669"/>
    <property type="project" value="InterPro"/>
</dbReference>
<name>A0AAD9WV45_9ROSI</name>
<keyword evidence="4" id="KW-0464">Manganese</keyword>
<dbReference type="SUPFAM" id="SSF48239">
    <property type="entry name" value="Terpenoid cyclases/Protein prenyltransferases"/>
    <property type="match status" value="1"/>
</dbReference>
<dbReference type="InterPro" id="IPR001906">
    <property type="entry name" value="Terpene_synth_N"/>
</dbReference>
<dbReference type="PANTHER" id="PTHR31225">
    <property type="entry name" value="OS04G0344100 PROTEIN-RELATED"/>
    <property type="match status" value="1"/>
</dbReference>
<dbReference type="GO" id="GO:0010333">
    <property type="term" value="F:terpene synthase activity"/>
    <property type="evidence" value="ECO:0007669"/>
    <property type="project" value="InterPro"/>
</dbReference>
<keyword evidence="8" id="KW-1185">Reference proteome</keyword>
<evidence type="ECO:0000259" key="6">
    <source>
        <dbReference type="Pfam" id="PF01397"/>
    </source>
</evidence>
<dbReference type="PANTHER" id="PTHR31225:SF245">
    <property type="entry name" value="(-)-ALPHA-TERPINEOL SYNTHASE-LIKE"/>
    <property type="match status" value="1"/>
</dbReference>
<dbReference type="InterPro" id="IPR050148">
    <property type="entry name" value="Terpene_synthase-like"/>
</dbReference>
<organism evidence="7 8">
    <name type="scientific">Dipteronia dyeriana</name>
    <dbReference type="NCBI Taxonomy" id="168575"/>
    <lineage>
        <taxon>Eukaryota</taxon>
        <taxon>Viridiplantae</taxon>
        <taxon>Streptophyta</taxon>
        <taxon>Embryophyta</taxon>
        <taxon>Tracheophyta</taxon>
        <taxon>Spermatophyta</taxon>
        <taxon>Magnoliopsida</taxon>
        <taxon>eudicotyledons</taxon>
        <taxon>Gunneridae</taxon>
        <taxon>Pentapetalae</taxon>
        <taxon>rosids</taxon>
        <taxon>malvids</taxon>
        <taxon>Sapindales</taxon>
        <taxon>Sapindaceae</taxon>
        <taxon>Hippocastanoideae</taxon>
        <taxon>Acereae</taxon>
        <taxon>Dipteronia</taxon>
    </lineage>
</organism>
<proteinExistence type="predicted"/>
<dbReference type="Gene3D" id="1.50.10.130">
    <property type="entry name" value="Terpene synthase, N-terminal domain"/>
    <property type="match status" value="1"/>
</dbReference>
<comment type="cofactor">
    <cofactor evidence="2">
        <name>Mg(2+)</name>
        <dbReference type="ChEBI" id="CHEBI:18420"/>
    </cofactor>
</comment>
<dbReference type="InterPro" id="IPR008949">
    <property type="entry name" value="Isoprenoid_synthase_dom_sf"/>
</dbReference>
<dbReference type="Proteomes" id="UP001280121">
    <property type="component" value="Unassembled WGS sequence"/>
</dbReference>
<reference evidence="7" key="1">
    <citation type="journal article" date="2023" name="Plant J.">
        <title>Genome sequences and population genomics provide insights into the demographic history, inbreeding, and mutation load of two 'living fossil' tree species of Dipteronia.</title>
        <authorList>
            <person name="Feng Y."/>
            <person name="Comes H.P."/>
            <person name="Chen J."/>
            <person name="Zhu S."/>
            <person name="Lu R."/>
            <person name="Zhang X."/>
            <person name="Li P."/>
            <person name="Qiu J."/>
            <person name="Olsen K.M."/>
            <person name="Qiu Y."/>
        </authorList>
    </citation>
    <scope>NUCLEOTIDE SEQUENCE</scope>
    <source>
        <strain evidence="7">KIB01</strain>
    </source>
</reference>
<gene>
    <name evidence="7" type="ORF">Ddye_019476</name>
</gene>
<comment type="caution">
    <text evidence="7">The sequence shown here is derived from an EMBL/GenBank/DDBJ whole genome shotgun (WGS) entry which is preliminary data.</text>
</comment>
<dbReference type="EMBL" id="JANJYI010000006">
    <property type="protein sequence ID" value="KAK2644281.1"/>
    <property type="molecule type" value="Genomic_DNA"/>
</dbReference>
<feature type="domain" description="Terpene synthase N-terminal" evidence="6">
    <location>
        <begin position="3"/>
        <end position="59"/>
    </location>
</feature>
<evidence type="ECO:0000313" key="7">
    <source>
        <dbReference type="EMBL" id="KAK2644281.1"/>
    </source>
</evidence>
<evidence type="ECO:0000313" key="8">
    <source>
        <dbReference type="Proteomes" id="UP001280121"/>
    </source>
</evidence>
<sequence>MMSLCNYVKGMVSLYEASYHVFEGKSIMEEAWKFTSEHLKNLESHDPESKLAMEVKHALDSWSFLCIGGYQDWRPGGSWMYTRGEDVNLFLLESAKLNFNIVHGFYRQ</sequence>
<evidence type="ECO:0000256" key="1">
    <source>
        <dbReference type="ARBA" id="ARBA00001936"/>
    </source>
</evidence>
<protein>
    <recommendedName>
        <fullName evidence="6">Terpene synthase N-terminal domain-containing protein</fullName>
    </recommendedName>
</protein>
<dbReference type="Pfam" id="PF01397">
    <property type="entry name" value="Terpene_synth"/>
    <property type="match status" value="1"/>
</dbReference>
<evidence type="ECO:0000256" key="4">
    <source>
        <dbReference type="ARBA" id="ARBA00023211"/>
    </source>
</evidence>
<accession>A0AAD9WV45</accession>
<dbReference type="Gene3D" id="1.10.600.10">
    <property type="entry name" value="Farnesyl Diphosphate Synthase"/>
    <property type="match status" value="1"/>
</dbReference>
<keyword evidence="3" id="KW-0460">Magnesium</keyword>
<comment type="cofactor">
    <cofactor evidence="1">
        <name>Mn(2+)</name>
        <dbReference type="ChEBI" id="CHEBI:29035"/>
    </cofactor>
</comment>
<dbReference type="InterPro" id="IPR008930">
    <property type="entry name" value="Terpenoid_cyclase/PrenylTrfase"/>
</dbReference>
<evidence type="ECO:0000256" key="5">
    <source>
        <dbReference type="ARBA" id="ARBA00023239"/>
    </source>
</evidence>
<evidence type="ECO:0000256" key="3">
    <source>
        <dbReference type="ARBA" id="ARBA00022842"/>
    </source>
</evidence>
<dbReference type="AlphaFoldDB" id="A0AAD9WV45"/>
<evidence type="ECO:0000256" key="2">
    <source>
        <dbReference type="ARBA" id="ARBA00001946"/>
    </source>
</evidence>
<keyword evidence="5" id="KW-0456">Lyase</keyword>
<dbReference type="InterPro" id="IPR036965">
    <property type="entry name" value="Terpene_synth_N_sf"/>
</dbReference>